<gene>
    <name evidence="1" type="ORF">CLV74_10569</name>
</gene>
<reference evidence="1 2" key="1">
    <citation type="submission" date="2018-03" db="EMBL/GenBank/DDBJ databases">
        <title>Genomic Encyclopedia of Archaeal and Bacterial Type Strains, Phase II (KMG-II): from individual species to whole genera.</title>
        <authorList>
            <person name="Goeker M."/>
        </authorList>
    </citation>
    <scope>NUCLEOTIDE SEQUENCE [LARGE SCALE GENOMIC DNA]</scope>
    <source>
        <strain evidence="1 2">DSM 100212</strain>
    </source>
</reference>
<keyword evidence="2" id="KW-1185">Reference proteome</keyword>
<organism evidence="1 2">
    <name type="scientific">Donghicola tyrosinivorans</name>
    <dbReference type="NCBI Taxonomy" id="1652492"/>
    <lineage>
        <taxon>Bacteria</taxon>
        <taxon>Pseudomonadati</taxon>
        <taxon>Pseudomonadota</taxon>
        <taxon>Alphaproteobacteria</taxon>
        <taxon>Rhodobacterales</taxon>
        <taxon>Roseobacteraceae</taxon>
        <taxon>Donghicola</taxon>
    </lineage>
</organism>
<sequence>MNSGYKHLAAVRELLFNLEQDMGLDEMSQNEKDILYAFHTLARPEEDEVTVHSEAIRTYETVRKMKHATYHRTLKRLLDRGFIQHAPERKAGLYRLNHH</sequence>
<accession>A0A2T0WTT6</accession>
<dbReference type="AlphaFoldDB" id="A0A2T0WTT6"/>
<comment type="caution">
    <text evidence="1">The sequence shown here is derived from an EMBL/GenBank/DDBJ whole genome shotgun (WGS) entry which is preliminary data.</text>
</comment>
<proteinExistence type="predicted"/>
<protein>
    <submittedName>
        <fullName evidence="1">Uncharacterized protein</fullName>
    </submittedName>
</protein>
<dbReference type="EMBL" id="PVTQ01000005">
    <property type="protein sequence ID" value="PRY90090.1"/>
    <property type="molecule type" value="Genomic_DNA"/>
</dbReference>
<dbReference type="Proteomes" id="UP000238392">
    <property type="component" value="Unassembled WGS sequence"/>
</dbReference>
<evidence type="ECO:0000313" key="1">
    <source>
        <dbReference type="EMBL" id="PRY90090.1"/>
    </source>
</evidence>
<name>A0A2T0WTT6_9RHOB</name>
<evidence type="ECO:0000313" key="2">
    <source>
        <dbReference type="Proteomes" id="UP000238392"/>
    </source>
</evidence>
<dbReference type="RefSeq" id="WP_106263915.1">
    <property type="nucleotide sequence ID" value="NZ_PVTQ01000005.1"/>
</dbReference>
<dbReference type="OrthoDB" id="7689228at2"/>